<name>A0A512DJ69_9PROT</name>
<dbReference type="AlphaFoldDB" id="A0A512DJ69"/>
<protein>
    <submittedName>
        <fullName evidence="1">Uncharacterized protein</fullName>
    </submittedName>
</protein>
<dbReference type="Proteomes" id="UP000321523">
    <property type="component" value="Unassembled WGS sequence"/>
</dbReference>
<keyword evidence="2" id="KW-1185">Reference proteome</keyword>
<accession>A0A512DJ69</accession>
<dbReference type="EMBL" id="BJYZ01000002">
    <property type="protein sequence ID" value="GEO36511.1"/>
    <property type="molecule type" value="Genomic_DNA"/>
</dbReference>
<proteinExistence type="predicted"/>
<comment type="caution">
    <text evidence="1">The sequence shown here is derived from an EMBL/GenBank/DDBJ whole genome shotgun (WGS) entry which is preliminary data.</text>
</comment>
<evidence type="ECO:0000313" key="2">
    <source>
        <dbReference type="Proteomes" id="UP000321523"/>
    </source>
</evidence>
<organism evidence="1 2">
    <name type="scientific">Skermanella aerolata</name>
    <dbReference type="NCBI Taxonomy" id="393310"/>
    <lineage>
        <taxon>Bacteria</taxon>
        <taxon>Pseudomonadati</taxon>
        <taxon>Pseudomonadota</taxon>
        <taxon>Alphaproteobacteria</taxon>
        <taxon>Rhodospirillales</taxon>
        <taxon>Azospirillaceae</taxon>
        <taxon>Skermanella</taxon>
    </lineage>
</organism>
<gene>
    <name evidence="1" type="ORF">SAE02_06590</name>
</gene>
<reference evidence="1 2" key="1">
    <citation type="submission" date="2019-07" db="EMBL/GenBank/DDBJ databases">
        <title>Whole genome shotgun sequence of Skermanella aerolata NBRC 106429.</title>
        <authorList>
            <person name="Hosoyama A."/>
            <person name="Uohara A."/>
            <person name="Ohji S."/>
            <person name="Ichikawa N."/>
        </authorList>
    </citation>
    <scope>NUCLEOTIDE SEQUENCE [LARGE SCALE GENOMIC DNA]</scope>
    <source>
        <strain evidence="1 2">NBRC 106429</strain>
    </source>
</reference>
<evidence type="ECO:0000313" key="1">
    <source>
        <dbReference type="EMBL" id="GEO36511.1"/>
    </source>
</evidence>
<sequence>MDGMQVWIYGYRHSLAVLGLEALGAPRLSTCLRLVSGLIGCLQALDAPVIGYRGQRRLAGSPP</sequence>